<protein>
    <submittedName>
        <fullName evidence="1">Hypothetical_protein</fullName>
    </submittedName>
</protein>
<dbReference type="EMBL" id="CAXDID020000041">
    <property type="protein sequence ID" value="CAL6000744.1"/>
    <property type="molecule type" value="Genomic_DNA"/>
</dbReference>
<evidence type="ECO:0000313" key="1">
    <source>
        <dbReference type="EMBL" id="CAL6000744.1"/>
    </source>
</evidence>
<organism evidence="1 2">
    <name type="scientific">Hexamita inflata</name>
    <dbReference type="NCBI Taxonomy" id="28002"/>
    <lineage>
        <taxon>Eukaryota</taxon>
        <taxon>Metamonada</taxon>
        <taxon>Diplomonadida</taxon>
        <taxon>Hexamitidae</taxon>
        <taxon>Hexamitinae</taxon>
        <taxon>Hexamita</taxon>
    </lineage>
</organism>
<evidence type="ECO:0000313" key="2">
    <source>
        <dbReference type="Proteomes" id="UP001642409"/>
    </source>
</evidence>
<sequence length="183" mass="19262">MGSVKKQKALEWAGEAVGSATPAGRKRVCVEFQQGKRAGGLGVWENAGNGKAKDEVVRAGAGFCNFFLPPRQYGKSLAALSAQPVQRVSFGPVTCRQPRHVGLAFVGLGPGCPVDSFGDGWACRSGSARTCPARRIAGRYRAGGFSAGLWRRISEFLARQPPCERASAGSEPLAGVQIKLAES</sequence>
<dbReference type="Proteomes" id="UP001642409">
    <property type="component" value="Unassembled WGS sequence"/>
</dbReference>
<gene>
    <name evidence="1" type="ORF">HINF_LOCUS16862</name>
</gene>
<keyword evidence="2" id="KW-1185">Reference proteome</keyword>
<accession>A0ABP1HRJ7</accession>
<reference evidence="1 2" key="1">
    <citation type="submission" date="2024-07" db="EMBL/GenBank/DDBJ databases">
        <authorList>
            <person name="Akdeniz Z."/>
        </authorList>
    </citation>
    <scope>NUCLEOTIDE SEQUENCE [LARGE SCALE GENOMIC DNA]</scope>
</reference>
<name>A0ABP1HRJ7_9EUKA</name>
<proteinExistence type="predicted"/>
<comment type="caution">
    <text evidence="1">The sequence shown here is derived from an EMBL/GenBank/DDBJ whole genome shotgun (WGS) entry which is preliminary data.</text>
</comment>